<protein>
    <submittedName>
        <fullName evidence="1">Uncharacterized protein</fullName>
    </submittedName>
</protein>
<reference evidence="2" key="1">
    <citation type="submission" date="2018-08" db="EMBL/GenBank/DDBJ databases">
        <authorList>
            <person name="Kim S.-J."/>
            <person name="Jung G.-Y."/>
        </authorList>
    </citation>
    <scope>NUCLEOTIDE SEQUENCE [LARGE SCALE GENOMIC DNA]</scope>
    <source>
        <strain evidence="2">GY_H</strain>
    </source>
</reference>
<dbReference type="AlphaFoldDB" id="A0A371BDC9"/>
<organism evidence="1 2">
    <name type="scientific">Undibacter mobilis</name>
    <dbReference type="NCBI Taxonomy" id="2292256"/>
    <lineage>
        <taxon>Bacteria</taxon>
        <taxon>Pseudomonadati</taxon>
        <taxon>Pseudomonadota</taxon>
        <taxon>Alphaproteobacteria</taxon>
        <taxon>Hyphomicrobiales</taxon>
        <taxon>Nitrobacteraceae</taxon>
        <taxon>Undibacter</taxon>
    </lineage>
</organism>
<dbReference type="Proteomes" id="UP000263993">
    <property type="component" value="Unassembled WGS sequence"/>
</dbReference>
<name>A0A371BDC9_9BRAD</name>
<comment type="caution">
    <text evidence="1">The sequence shown here is derived from an EMBL/GenBank/DDBJ whole genome shotgun (WGS) entry which is preliminary data.</text>
</comment>
<evidence type="ECO:0000313" key="2">
    <source>
        <dbReference type="Proteomes" id="UP000263993"/>
    </source>
</evidence>
<sequence>MLGALSVVPAIAATDPVPQPDTLATPQFTAEPVFRDLNLLGNWAVDCDRPASPANPHVNVSAPGAGLIVEHHDVGADFAPNLYHVVAARRVDKRDVEVRALFRPGTESEDAQILVLRIGKAKGADTRRTMFNRGEDGVRVKNGVAVRSGAKTAVLRRCG</sequence>
<proteinExistence type="predicted"/>
<keyword evidence="2" id="KW-1185">Reference proteome</keyword>
<evidence type="ECO:0000313" key="1">
    <source>
        <dbReference type="EMBL" id="RDV05584.1"/>
    </source>
</evidence>
<gene>
    <name evidence="1" type="ORF">DXH78_13980</name>
</gene>
<accession>A0A371BDC9</accession>
<dbReference type="EMBL" id="QRGO01000001">
    <property type="protein sequence ID" value="RDV05584.1"/>
    <property type="molecule type" value="Genomic_DNA"/>
</dbReference>